<sequence length="81" mass="8869">MTKDDIRACFLEELTRVAPDIDPETVGPGAHLQDDLGLDSMDILNLVAALHARLGIDIPEDSYPEIATLTRAVDWIARQLG</sequence>
<dbReference type="Gene3D" id="1.10.1200.10">
    <property type="entry name" value="ACP-like"/>
    <property type="match status" value="1"/>
</dbReference>
<keyword evidence="2" id="KW-0444">Lipid biosynthesis</keyword>
<comment type="caution">
    <text evidence="10">The sequence shown here is derived from an EMBL/GenBank/DDBJ whole genome shotgun (WGS) entry which is preliminary data.</text>
</comment>
<keyword evidence="6" id="KW-0275">Fatty acid biosynthesis</keyword>
<evidence type="ECO:0000259" key="9">
    <source>
        <dbReference type="PROSITE" id="PS50075"/>
    </source>
</evidence>
<dbReference type="Pfam" id="PF00550">
    <property type="entry name" value="PP-binding"/>
    <property type="match status" value="1"/>
</dbReference>
<evidence type="ECO:0000256" key="2">
    <source>
        <dbReference type="ARBA" id="ARBA00022516"/>
    </source>
</evidence>
<dbReference type="EMBL" id="JBHTKR010000003">
    <property type="protein sequence ID" value="MFD1194400.1"/>
    <property type="molecule type" value="Genomic_DNA"/>
</dbReference>
<dbReference type="InterPro" id="IPR006162">
    <property type="entry name" value="Ppantetheine_attach_site"/>
</dbReference>
<evidence type="ECO:0000256" key="6">
    <source>
        <dbReference type="ARBA" id="ARBA00023160"/>
    </source>
</evidence>
<protein>
    <recommendedName>
        <fullName evidence="8">Acyl carrier protein AcpXL</fullName>
    </recommendedName>
</protein>
<dbReference type="InterPro" id="IPR036736">
    <property type="entry name" value="ACP-like_sf"/>
</dbReference>
<evidence type="ECO:0000256" key="5">
    <source>
        <dbReference type="ARBA" id="ARBA00023098"/>
    </source>
</evidence>
<reference evidence="11" key="1">
    <citation type="journal article" date="2019" name="Int. J. Syst. Evol. Microbiol.">
        <title>The Global Catalogue of Microorganisms (GCM) 10K type strain sequencing project: providing services to taxonomists for standard genome sequencing and annotation.</title>
        <authorList>
            <consortium name="The Broad Institute Genomics Platform"/>
            <consortium name="The Broad Institute Genome Sequencing Center for Infectious Disease"/>
            <person name="Wu L."/>
            <person name="Ma J."/>
        </authorList>
    </citation>
    <scope>NUCLEOTIDE SEQUENCE [LARGE SCALE GENOMIC DNA]</scope>
    <source>
        <strain evidence="11">CCUG 55328</strain>
    </source>
</reference>
<dbReference type="PANTHER" id="PTHR20863">
    <property type="entry name" value="ACYL CARRIER PROTEIN"/>
    <property type="match status" value="1"/>
</dbReference>
<keyword evidence="11" id="KW-1185">Reference proteome</keyword>
<keyword evidence="3" id="KW-0597">Phosphoprotein</keyword>
<accession>A0ABW3TB63</accession>
<evidence type="ECO:0000256" key="4">
    <source>
        <dbReference type="ARBA" id="ARBA00022832"/>
    </source>
</evidence>
<evidence type="ECO:0000256" key="8">
    <source>
        <dbReference type="ARBA" id="ARBA00024402"/>
    </source>
</evidence>
<keyword evidence="4" id="KW-0276">Fatty acid metabolism</keyword>
<evidence type="ECO:0000256" key="3">
    <source>
        <dbReference type="ARBA" id="ARBA00022553"/>
    </source>
</evidence>
<dbReference type="InterPro" id="IPR003231">
    <property type="entry name" value="ACP"/>
</dbReference>
<dbReference type="Proteomes" id="UP001597151">
    <property type="component" value="Unassembled WGS sequence"/>
</dbReference>
<dbReference type="PROSITE" id="PS00012">
    <property type="entry name" value="PHOSPHOPANTETHEINE"/>
    <property type="match status" value="1"/>
</dbReference>
<gene>
    <name evidence="10" type="ORF">ACFQ3C_06940</name>
</gene>
<evidence type="ECO:0000256" key="7">
    <source>
        <dbReference type="ARBA" id="ARBA00024328"/>
    </source>
</evidence>
<organism evidence="10 11">
    <name type="scientific">Seohaeicola saemankumensis</name>
    <dbReference type="NCBI Taxonomy" id="481181"/>
    <lineage>
        <taxon>Bacteria</taxon>
        <taxon>Pseudomonadati</taxon>
        <taxon>Pseudomonadota</taxon>
        <taxon>Alphaproteobacteria</taxon>
        <taxon>Rhodobacterales</taxon>
        <taxon>Roseobacteraceae</taxon>
        <taxon>Seohaeicola</taxon>
    </lineage>
</organism>
<dbReference type="RefSeq" id="WP_380789857.1">
    <property type="nucleotide sequence ID" value="NZ_JBHTKR010000003.1"/>
</dbReference>
<dbReference type="InterPro" id="IPR009081">
    <property type="entry name" value="PP-bd_ACP"/>
</dbReference>
<evidence type="ECO:0000256" key="1">
    <source>
        <dbReference type="ARBA" id="ARBA00022450"/>
    </source>
</evidence>
<comment type="pathway">
    <text evidence="7">Glycolipid biosynthesis; KDO(2)-lipid A biosynthesis.</text>
</comment>
<keyword evidence="1" id="KW-0596">Phosphopantetheine</keyword>
<dbReference type="PROSITE" id="PS50075">
    <property type="entry name" value="CARRIER"/>
    <property type="match status" value="1"/>
</dbReference>
<keyword evidence="5" id="KW-0443">Lipid metabolism</keyword>
<evidence type="ECO:0000313" key="10">
    <source>
        <dbReference type="EMBL" id="MFD1194400.1"/>
    </source>
</evidence>
<name>A0ABW3TB63_9RHOB</name>
<dbReference type="SUPFAM" id="SSF47336">
    <property type="entry name" value="ACP-like"/>
    <property type="match status" value="1"/>
</dbReference>
<dbReference type="PANTHER" id="PTHR20863:SF76">
    <property type="entry name" value="CARRIER DOMAIN-CONTAINING PROTEIN"/>
    <property type="match status" value="1"/>
</dbReference>
<feature type="domain" description="Carrier" evidence="9">
    <location>
        <begin position="1"/>
        <end position="80"/>
    </location>
</feature>
<proteinExistence type="predicted"/>
<evidence type="ECO:0000313" key="11">
    <source>
        <dbReference type="Proteomes" id="UP001597151"/>
    </source>
</evidence>